<name>A0A146G1F2_ASPKA</name>
<reference evidence="1 2" key="1">
    <citation type="journal article" date="2016" name="DNA Res.">
        <title>Genome sequence of Aspergillus luchuensis NBRC 4314.</title>
        <authorList>
            <person name="Yamada O."/>
            <person name="Machida M."/>
            <person name="Hosoyama A."/>
            <person name="Goto M."/>
            <person name="Takahashi T."/>
            <person name="Futagami T."/>
            <person name="Yamagata Y."/>
            <person name="Takeuchi M."/>
            <person name="Kobayashi T."/>
            <person name="Koike H."/>
            <person name="Abe K."/>
            <person name="Asai K."/>
            <person name="Arita M."/>
            <person name="Fujita N."/>
            <person name="Fukuda K."/>
            <person name="Higa K."/>
            <person name="Horikawa H."/>
            <person name="Ishikawa T."/>
            <person name="Jinno K."/>
            <person name="Kato Y."/>
            <person name="Kirimura K."/>
            <person name="Mizutani O."/>
            <person name="Nakasone K."/>
            <person name="Sano M."/>
            <person name="Shiraishi Y."/>
            <person name="Tsukahara M."/>
            <person name="Gomi K."/>
        </authorList>
    </citation>
    <scope>NUCLEOTIDE SEQUENCE [LARGE SCALE GENOMIC DNA]</scope>
    <source>
        <strain evidence="1 2">RIB 2604</strain>
    </source>
</reference>
<gene>
    <name evidence="1" type="ORF">RIB2604_03701580</name>
</gene>
<dbReference type="EMBL" id="BCWF01000036">
    <property type="protein sequence ID" value="GAT30949.1"/>
    <property type="molecule type" value="Genomic_DNA"/>
</dbReference>
<dbReference type="Proteomes" id="UP000075230">
    <property type="component" value="Unassembled WGS sequence"/>
</dbReference>
<sequence>MNKHTAPKERHVLNPLAILDIRDLPRNDLERASRDQIHSGAERHRMEQELVHDHVDDHDDREQYGENDSYSLRVLRGGLEGENAVEKRSGEEVHGKLIRCSKTMHWYGYLQEYSLRRHLEYTLDCLMAYPTVPDGADSASIPSLGMEMNKA</sequence>
<evidence type="ECO:0000313" key="1">
    <source>
        <dbReference type="EMBL" id="GAT30949.1"/>
    </source>
</evidence>
<dbReference type="AlphaFoldDB" id="A0A146G1F2"/>
<protein>
    <submittedName>
        <fullName evidence="1">Similar to An08g00380</fullName>
    </submittedName>
</protein>
<comment type="caution">
    <text evidence="1">The sequence shown here is derived from an EMBL/GenBank/DDBJ whole genome shotgun (WGS) entry which is preliminary data.</text>
</comment>
<accession>A0A146G1F2</accession>
<reference evidence="2" key="2">
    <citation type="submission" date="2016-02" db="EMBL/GenBank/DDBJ databases">
        <title>Genome sequencing of Aspergillus luchuensis NBRC 4314.</title>
        <authorList>
            <person name="Yamada O."/>
        </authorList>
    </citation>
    <scope>NUCLEOTIDE SEQUENCE [LARGE SCALE GENOMIC DNA]</scope>
    <source>
        <strain evidence="2">RIB 2604</strain>
    </source>
</reference>
<evidence type="ECO:0000313" key="2">
    <source>
        <dbReference type="Proteomes" id="UP000075230"/>
    </source>
</evidence>
<proteinExistence type="predicted"/>
<organism evidence="1 2">
    <name type="scientific">Aspergillus kawachii</name>
    <name type="common">White koji mold</name>
    <name type="synonym">Aspergillus awamori var. kawachi</name>
    <dbReference type="NCBI Taxonomy" id="1069201"/>
    <lineage>
        <taxon>Eukaryota</taxon>
        <taxon>Fungi</taxon>
        <taxon>Dikarya</taxon>
        <taxon>Ascomycota</taxon>
        <taxon>Pezizomycotina</taxon>
        <taxon>Eurotiomycetes</taxon>
        <taxon>Eurotiomycetidae</taxon>
        <taxon>Eurotiales</taxon>
        <taxon>Aspergillaceae</taxon>
        <taxon>Aspergillus</taxon>
        <taxon>Aspergillus subgen. Circumdati</taxon>
    </lineage>
</organism>